<dbReference type="OrthoDB" id="73788at2759"/>
<name>A0A448XL71_9PLAT</name>
<evidence type="ECO:0000313" key="1">
    <source>
        <dbReference type="EMBL" id="VEL39254.1"/>
    </source>
</evidence>
<evidence type="ECO:0000313" key="2">
    <source>
        <dbReference type="Proteomes" id="UP000784294"/>
    </source>
</evidence>
<accession>A0A448XL71</accession>
<dbReference type="AlphaFoldDB" id="A0A448XL71"/>
<organism evidence="1 2">
    <name type="scientific">Protopolystoma xenopodis</name>
    <dbReference type="NCBI Taxonomy" id="117903"/>
    <lineage>
        <taxon>Eukaryota</taxon>
        <taxon>Metazoa</taxon>
        <taxon>Spiralia</taxon>
        <taxon>Lophotrochozoa</taxon>
        <taxon>Platyhelminthes</taxon>
        <taxon>Monogenea</taxon>
        <taxon>Polyopisthocotylea</taxon>
        <taxon>Polystomatidea</taxon>
        <taxon>Polystomatidae</taxon>
        <taxon>Protopolystoma</taxon>
    </lineage>
</organism>
<reference evidence="1" key="1">
    <citation type="submission" date="2018-11" db="EMBL/GenBank/DDBJ databases">
        <authorList>
            <consortium name="Pathogen Informatics"/>
        </authorList>
    </citation>
    <scope>NUCLEOTIDE SEQUENCE</scope>
</reference>
<proteinExistence type="predicted"/>
<gene>
    <name evidence="1" type="ORF">PXEA_LOCUS32694</name>
</gene>
<protein>
    <submittedName>
        <fullName evidence="1">Uncharacterized protein</fullName>
    </submittedName>
</protein>
<dbReference type="Proteomes" id="UP000784294">
    <property type="component" value="Unassembled WGS sequence"/>
</dbReference>
<keyword evidence="2" id="KW-1185">Reference proteome</keyword>
<dbReference type="EMBL" id="CAAALY010260621">
    <property type="protein sequence ID" value="VEL39254.1"/>
    <property type="molecule type" value="Genomic_DNA"/>
</dbReference>
<sequence length="114" mass="12705">MADQPTRYLARLQVLRADPATYETLPPDPGAESGLLTYSDWRAGYFDEETCRPRPGVPMPLRPVGMHTNTQLCGVGMEPIHPDPAQLLAECPVIRRHLLRLVNPDLTEVDSSKI</sequence>
<comment type="caution">
    <text evidence="1">The sequence shown here is derived from an EMBL/GenBank/DDBJ whole genome shotgun (WGS) entry which is preliminary data.</text>
</comment>